<dbReference type="OrthoDB" id="5315310at2"/>
<accession>A0A4Q2L1C5</accession>
<comment type="subcellular location">
    <subcellularLocation>
        <location evidence="1">Cell membrane</location>
        <topology evidence="1">Multi-pass membrane protein</topology>
    </subcellularLocation>
</comment>
<feature type="transmembrane region" description="Helical" evidence="7">
    <location>
        <begin position="502"/>
        <end position="520"/>
    </location>
</feature>
<evidence type="ECO:0000256" key="2">
    <source>
        <dbReference type="ARBA" id="ARBA00022448"/>
    </source>
</evidence>
<keyword evidence="4 7" id="KW-1133">Transmembrane helix</keyword>
<evidence type="ECO:0000256" key="6">
    <source>
        <dbReference type="SAM" id="MobiDB-lite"/>
    </source>
</evidence>
<dbReference type="PANTHER" id="PTHR42718:SF9">
    <property type="entry name" value="MAJOR FACILITATOR SUPERFAMILY MULTIDRUG TRANSPORTER MFSC"/>
    <property type="match status" value="1"/>
</dbReference>
<comment type="caution">
    <text evidence="9">The sequence shown here is derived from an EMBL/GenBank/DDBJ whole genome shotgun (WGS) entry which is preliminary data.</text>
</comment>
<dbReference type="AlphaFoldDB" id="A0A4Q2L1C5"/>
<dbReference type="InterPro" id="IPR036259">
    <property type="entry name" value="MFS_trans_sf"/>
</dbReference>
<feature type="domain" description="Major facilitator superfamily (MFS) profile" evidence="8">
    <location>
        <begin position="18"/>
        <end position="530"/>
    </location>
</feature>
<keyword evidence="5 7" id="KW-0472">Membrane</keyword>
<evidence type="ECO:0000256" key="1">
    <source>
        <dbReference type="ARBA" id="ARBA00004651"/>
    </source>
</evidence>
<dbReference type="GO" id="GO:0022857">
    <property type="term" value="F:transmembrane transporter activity"/>
    <property type="evidence" value="ECO:0007669"/>
    <property type="project" value="InterPro"/>
</dbReference>
<dbReference type="GO" id="GO:0005886">
    <property type="term" value="C:plasma membrane"/>
    <property type="evidence" value="ECO:0007669"/>
    <property type="project" value="UniProtKB-SubCell"/>
</dbReference>
<dbReference type="SUPFAM" id="SSF103473">
    <property type="entry name" value="MFS general substrate transporter"/>
    <property type="match status" value="2"/>
</dbReference>
<evidence type="ECO:0000313" key="10">
    <source>
        <dbReference type="Proteomes" id="UP000293865"/>
    </source>
</evidence>
<feature type="transmembrane region" description="Helical" evidence="7">
    <location>
        <begin position="323"/>
        <end position="344"/>
    </location>
</feature>
<dbReference type="Pfam" id="PF07690">
    <property type="entry name" value="MFS_1"/>
    <property type="match status" value="1"/>
</dbReference>
<dbReference type="PROSITE" id="PS50850">
    <property type="entry name" value="MFS"/>
    <property type="match status" value="1"/>
</dbReference>
<organism evidence="9 10">
    <name type="scientific">Agromyces albus</name>
    <dbReference type="NCBI Taxonomy" id="205332"/>
    <lineage>
        <taxon>Bacteria</taxon>
        <taxon>Bacillati</taxon>
        <taxon>Actinomycetota</taxon>
        <taxon>Actinomycetes</taxon>
        <taxon>Micrococcales</taxon>
        <taxon>Microbacteriaceae</taxon>
        <taxon>Agromyces</taxon>
    </lineage>
</organism>
<evidence type="ECO:0000313" key="9">
    <source>
        <dbReference type="EMBL" id="RXZ71855.1"/>
    </source>
</evidence>
<dbReference type="Gene3D" id="1.20.1250.20">
    <property type="entry name" value="MFS general substrate transporter like domains"/>
    <property type="match status" value="2"/>
</dbReference>
<keyword evidence="2" id="KW-0813">Transport</keyword>
<feature type="transmembrane region" description="Helical" evidence="7">
    <location>
        <begin position="241"/>
        <end position="264"/>
    </location>
</feature>
<dbReference type="EMBL" id="SDPN01000009">
    <property type="protein sequence ID" value="RXZ71855.1"/>
    <property type="molecule type" value="Genomic_DNA"/>
</dbReference>
<dbReference type="InterPro" id="IPR020846">
    <property type="entry name" value="MFS_dom"/>
</dbReference>
<dbReference type="RefSeq" id="WP_129520162.1">
    <property type="nucleotide sequence ID" value="NZ_SDPN01000009.1"/>
</dbReference>
<sequence>MTATNVETTRVVRTSWLPLIVVVLTQIQASFAVNALTVSMAGITTDLDTPATSVGTAITAGTFGMAAFILLGAKIGSRFGTRGVFQIAVVIHGLAMLGVALSVSPTMLFIAQASSGAVIALIAPALTVFIATNYHGEQQGKAIGLLAAAIPAAGVLALLLAGWFANTIGWRWSFVLMVGLALINLLLSFRLKRVPAQPGLSIDWAGAILAAIAVILLSFGFSGLATWGVVLATPQAPFEVLGISPAPILIIAGLIVGQAFFMWLRRRAHEGLPRIFDLRVLATGSERAVTACMATMLFVGTAANFLIPLYIQVVQGRSSIETSFAIIPYTLSIFLSSTFVAYLYGRFAPRVLATAGFVVVASALTLLAFTVRGEWSQAFVVAGLILLGLGQGAIVALVFNTLLSAAPKQLAGDVGAWRGLVHNLSGSVGIAVASAFAVGILASSIATSAAEHPEISDELIAQVNLDEVNFITNEALAELLATRASGPELDAAIAVNAEARLHALKISLLSLAAISLLAIVPATRMPRQRAGDLPEKLEPDDDDLIDPVDEQEALG</sequence>
<dbReference type="PANTHER" id="PTHR42718">
    <property type="entry name" value="MAJOR FACILITATOR SUPERFAMILY MULTIDRUG TRANSPORTER MFSC"/>
    <property type="match status" value="1"/>
</dbReference>
<feature type="transmembrane region" description="Helical" evidence="7">
    <location>
        <begin position="288"/>
        <end position="311"/>
    </location>
</feature>
<dbReference type="Proteomes" id="UP000293865">
    <property type="component" value="Unassembled WGS sequence"/>
</dbReference>
<feature type="transmembrane region" description="Helical" evidence="7">
    <location>
        <begin position="143"/>
        <end position="164"/>
    </location>
</feature>
<protein>
    <submittedName>
        <fullName evidence="9">MFS transporter</fullName>
    </submittedName>
</protein>
<feature type="transmembrane region" description="Helical" evidence="7">
    <location>
        <begin position="201"/>
        <end position="221"/>
    </location>
</feature>
<evidence type="ECO:0000256" key="7">
    <source>
        <dbReference type="SAM" id="Phobius"/>
    </source>
</evidence>
<evidence type="ECO:0000256" key="4">
    <source>
        <dbReference type="ARBA" id="ARBA00022989"/>
    </source>
</evidence>
<feature type="transmembrane region" description="Helical" evidence="7">
    <location>
        <begin position="377"/>
        <end position="403"/>
    </location>
</feature>
<feature type="transmembrane region" description="Helical" evidence="7">
    <location>
        <begin position="83"/>
        <end position="103"/>
    </location>
</feature>
<feature type="transmembrane region" description="Helical" evidence="7">
    <location>
        <begin position="351"/>
        <end position="371"/>
    </location>
</feature>
<evidence type="ECO:0000256" key="5">
    <source>
        <dbReference type="ARBA" id="ARBA00023136"/>
    </source>
</evidence>
<feature type="region of interest" description="Disordered" evidence="6">
    <location>
        <begin position="530"/>
        <end position="555"/>
    </location>
</feature>
<keyword evidence="3 7" id="KW-0812">Transmembrane</keyword>
<feature type="transmembrane region" description="Helical" evidence="7">
    <location>
        <begin position="50"/>
        <end position="71"/>
    </location>
</feature>
<name>A0A4Q2L1C5_9MICO</name>
<proteinExistence type="predicted"/>
<gene>
    <name evidence="9" type="ORF">ESP51_06905</name>
</gene>
<evidence type="ECO:0000256" key="3">
    <source>
        <dbReference type="ARBA" id="ARBA00022692"/>
    </source>
</evidence>
<keyword evidence="10" id="KW-1185">Reference proteome</keyword>
<feature type="compositionally biased region" description="Acidic residues" evidence="6">
    <location>
        <begin position="538"/>
        <end position="555"/>
    </location>
</feature>
<feature type="transmembrane region" description="Helical" evidence="7">
    <location>
        <begin position="109"/>
        <end position="131"/>
    </location>
</feature>
<reference evidence="9 10" key="1">
    <citation type="submission" date="2019-01" db="EMBL/GenBank/DDBJ databases">
        <title>Agromyces.</title>
        <authorList>
            <person name="Li J."/>
        </authorList>
    </citation>
    <scope>NUCLEOTIDE SEQUENCE [LARGE SCALE GENOMIC DNA]</scope>
    <source>
        <strain evidence="9 10">DSM 15934</strain>
    </source>
</reference>
<dbReference type="InterPro" id="IPR011701">
    <property type="entry name" value="MFS"/>
</dbReference>
<feature type="transmembrane region" description="Helical" evidence="7">
    <location>
        <begin position="170"/>
        <end position="189"/>
    </location>
</feature>
<feature type="transmembrane region" description="Helical" evidence="7">
    <location>
        <begin position="16"/>
        <end position="38"/>
    </location>
</feature>
<feature type="transmembrane region" description="Helical" evidence="7">
    <location>
        <begin position="424"/>
        <end position="446"/>
    </location>
</feature>
<evidence type="ECO:0000259" key="8">
    <source>
        <dbReference type="PROSITE" id="PS50850"/>
    </source>
</evidence>